<dbReference type="Proteomes" id="UP001055072">
    <property type="component" value="Unassembled WGS sequence"/>
</dbReference>
<evidence type="ECO:0000313" key="1">
    <source>
        <dbReference type="EMBL" id="KAI0086128.1"/>
    </source>
</evidence>
<organism evidence="1 2">
    <name type="scientific">Irpex rosettiformis</name>
    <dbReference type="NCBI Taxonomy" id="378272"/>
    <lineage>
        <taxon>Eukaryota</taxon>
        <taxon>Fungi</taxon>
        <taxon>Dikarya</taxon>
        <taxon>Basidiomycota</taxon>
        <taxon>Agaricomycotina</taxon>
        <taxon>Agaricomycetes</taxon>
        <taxon>Polyporales</taxon>
        <taxon>Irpicaceae</taxon>
        <taxon>Irpex</taxon>
    </lineage>
</organism>
<accession>A0ACB8TVN6</accession>
<evidence type="ECO:0000313" key="2">
    <source>
        <dbReference type="Proteomes" id="UP001055072"/>
    </source>
</evidence>
<comment type="caution">
    <text evidence="1">The sequence shown here is derived from an EMBL/GenBank/DDBJ whole genome shotgun (WGS) entry which is preliminary data.</text>
</comment>
<protein>
    <submittedName>
        <fullName evidence="1">Uncharacterized protein</fullName>
    </submittedName>
</protein>
<sequence>MRALTNFLLSHTGCAYLCLNDPWSSNDTCTLRGTASILRTSRYNSGSHPGRDEGTAHANGGKVIALETRLYRSANVTGRYDWAYRAWGRPEAYRHTDINVSSDDGGRSARDHLIRSIELVWCTAANKTAYSSFAGHLRWTSYLTLSSPNLGSKLLMERTREPERQAKLNGDGPVGERKEANVESMRCVWGNEDGLGAGGGEGEGEGDEGDGEGIIGK</sequence>
<keyword evidence="2" id="KW-1185">Reference proteome</keyword>
<reference evidence="1" key="1">
    <citation type="journal article" date="2021" name="Environ. Microbiol.">
        <title>Gene family expansions and transcriptome signatures uncover fungal adaptations to wood decay.</title>
        <authorList>
            <person name="Hage H."/>
            <person name="Miyauchi S."/>
            <person name="Viragh M."/>
            <person name="Drula E."/>
            <person name="Min B."/>
            <person name="Chaduli D."/>
            <person name="Navarro D."/>
            <person name="Favel A."/>
            <person name="Norest M."/>
            <person name="Lesage-Meessen L."/>
            <person name="Balint B."/>
            <person name="Merenyi Z."/>
            <person name="de Eugenio L."/>
            <person name="Morin E."/>
            <person name="Martinez A.T."/>
            <person name="Baldrian P."/>
            <person name="Stursova M."/>
            <person name="Martinez M.J."/>
            <person name="Novotny C."/>
            <person name="Magnuson J.K."/>
            <person name="Spatafora J.W."/>
            <person name="Maurice S."/>
            <person name="Pangilinan J."/>
            <person name="Andreopoulos W."/>
            <person name="LaButti K."/>
            <person name="Hundley H."/>
            <person name="Na H."/>
            <person name="Kuo A."/>
            <person name="Barry K."/>
            <person name="Lipzen A."/>
            <person name="Henrissat B."/>
            <person name="Riley R."/>
            <person name="Ahrendt S."/>
            <person name="Nagy L.G."/>
            <person name="Grigoriev I.V."/>
            <person name="Martin F."/>
            <person name="Rosso M.N."/>
        </authorList>
    </citation>
    <scope>NUCLEOTIDE SEQUENCE</scope>
    <source>
        <strain evidence="1">CBS 384.51</strain>
    </source>
</reference>
<name>A0ACB8TVN6_9APHY</name>
<dbReference type="EMBL" id="MU274926">
    <property type="protein sequence ID" value="KAI0086128.1"/>
    <property type="molecule type" value="Genomic_DNA"/>
</dbReference>
<proteinExistence type="predicted"/>
<gene>
    <name evidence="1" type="ORF">BDY19DRAFT_1050291</name>
</gene>